<evidence type="ECO:0000256" key="1">
    <source>
        <dbReference type="ARBA" id="ARBA00010515"/>
    </source>
</evidence>
<feature type="region of interest" description="Disordered" evidence="4">
    <location>
        <begin position="966"/>
        <end position="985"/>
    </location>
</feature>
<dbReference type="EMBL" id="CAJMWW010000084">
    <property type="protein sequence ID" value="CAE6431661.1"/>
    <property type="molecule type" value="Genomic_DNA"/>
</dbReference>
<dbReference type="Proteomes" id="UP000663841">
    <property type="component" value="Unassembled WGS sequence"/>
</dbReference>
<dbReference type="InterPro" id="IPR013094">
    <property type="entry name" value="AB_hydrolase_3"/>
</dbReference>
<proteinExistence type="inferred from homology"/>
<protein>
    <recommendedName>
        <fullName evidence="5">Alpha/beta hydrolase fold-3 domain-containing protein</fullName>
    </recommendedName>
</protein>
<feature type="compositionally biased region" description="Polar residues" evidence="4">
    <location>
        <begin position="423"/>
        <end position="434"/>
    </location>
</feature>
<dbReference type="Gene3D" id="3.40.50.1820">
    <property type="entry name" value="alpha/beta hydrolase"/>
    <property type="match status" value="2"/>
</dbReference>
<reference evidence="6" key="1">
    <citation type="submission" date="2021-01" db="EMBL/GenBank/DDBJ databases">
        <authorList>
            <person name="Kaushik A."/>
        </authorList>
    </citation>
    <scope>NUCLEOTIDE SEQUENCE</scope>
    <source>
        <strain evidence="6">AG3-T5</strain>
    </source>
</reference>
<dbReference type="Pfam" id="PF07859">
    <property type="entry name" value="Abhydrolase_3"/>
    <property type="match status" value="1"/>
</dbReference>
<accession>A0A8H2XQS4</accession>
<dbReference type="PROSITE" id="PS01174">
    <property type="entry name" value="LIPASE_GDXG_SER"/>
    <property type="match status" value="1"/>
</dbReference>
<dbReference type="SUPFAM" id="SSF53474">
    <property type="entry name" value="alpha/beta-Hydrolases"/>
    <property type="match status" value="1"/>
</dbReference>
<evidence type="ECO:0000313" key="6">
    <source>
        <dbReference type="EMBL" id="CAE6431661.1"/>
    </source>
</evidence>
<dbReference type="InterPro" id="IPR002168">
    <property type="entry name" value="Lipase_GDXG_HIS_AS"/>
</dbReference>
<comment type="similarity">
    <text evidence="1">Belongs to the 'GDXG' lipolytic enzyme family.</text>
</comment>
<organism evidence="6 7">
    <name type="scientific">Rhizoctonia solani</name>
    <dbReference type="NCBI Taxonomy" id="456999"/>
    <lineage>
        <taxon>Eukaryota</taxon>
        <taxon>Fungi</taxon>
        <taxon>Dikarya</taxon>
        <taxon>Basidiomycota</taxon>
        <taxon>Agaricomycotina</taxon>
        <taxon>Agaricomycetes</taxon>
        <taxon>Cantharellales</taxon>
        <taxon>Ceratobasidiaceae</taxon>
        <taxon>Rhizoctonia</taxon>
    </lineage>
</organism>
<name>A0A8H2XQS4_9AGAM</name>
<feature type="compositionally biased region" description="Polar residues" evidence="4">
    <location>
        <begin position="806"/>
        <end position="815"/>
    </location>
</feature>
<dbReference type="PANTHER" id="PTHR48081:SF5">
    <property type="entry name" value="ALPHA_BETA HYDROLASE FOLD-3 DOMAIN-CONTAINING PROTEIN"/>
    <property type="match status" value="1"/>
</dbReference>
<feature type="region of interest" description="Disordered" evidence="4">
    <location>
        <begin position="795"/>
        <end position="857"/>
    </location>
</feature>
<evidence type="ECO:0000259" key="5">
    <source>
        <dbReference type="Pfam" id="PF07859"/>
    </source>
</evidence>
<dbReference type="InterPro" id="IPR029058">
    <property type="entry name" value="AB_hydrolase_fold"/>
</dbReference>
<evidence type="ECO:0000256" key="4">
    <source>
        <dbReference type="SAM" id="MobiDB-lite"/>
    </source>
</evidence>
<feature type="region of interest" description="Disordered" evidence="4">
    <location>
        <begin position="159"/>
        <end position="192"/>
    </location>
</feature>
<feature type="active site" evidence="3">
    <location>
        <position position="287"/>
    </location>
</feature>
<keyword evidence="2" id="KW-0378">Hydrolase</keyword>
<dbReference type="InterPro" id="IPR050300">
    <property type="entry name" value="GDXG_lipolytic_enzyme"/>
</dbReference>
<evidence type="ECO:0000256" key="3">
    <source>
        <dbReference type="PROSITE-ProRule" id="PRU10038"/>
    </source>
</evidence>
<feature type="compositionally biased region" description="Basic and acidic residues" evidence="4">
    <location>
        <begin position="795"/>
        <end position="805"/>
    </location>
</feature>
<gene>
    <name evidence="6" type="ORF">RDB_LOCUS66527</name>
</gene>
<feature type="domain" description="Alpha/beta hydrolase fold-3" evidence="5">
    <location>
        <begin position="206"/>
        <end position="331"/>
    </location>
</feature>
<comment type="caution">
    <text evidence="6">The sequence shown here is derived from an EMBL/GenBank/DDBJ whole genome shotgun (WGS) entry which is preliminary data.</text>
</comment>
<dbReference type="PANTHER" id="PTHR48081">
    <property type="entry name" value="AB HYDROLASE SUPERFAMILY PROTEIN C4A8.06C"/>
    <property type="match status" value="1"/>
</dbReference>
<feature type="region of interest" description="Disordered" evidence="4">
    <location>
        <begin position="346"/>
        <end position="469"/>
    </location>
</feature>
<feature type="region of interest" description="Disordered" evidence="4">
    <location>
        <begin position="625"/>
        <end position="702"/>
    </location>
</feature>
<evidence type="ECO:0000313" key="7">
    <source>
        <dbReference type="Proteomes" id="UP000663841"/>
    </source>
</evidence>
<feature type="compositionally biased region" description="Polar residues" evidence="4">
    <location>
        <begin position="625"/>
        <end position="644"/>
    </location>
</feature>
<dbReference type="PROSITE" id="PS01173">
    <property type="entry name" value="LIPASE_GDXG_HIS"/>
    <property type="match status" value="1"/>
</dbReference>
<evidence type="ECO:0000256" key="2">
    <source>
        <dbReference type="ARBA" id="ARBA00022801"/>
    </source>
</evidence>
<dbReference type="AlphaFoldDB" id="A0A8H2XQS4"/>
<sequence length="985" mass="108817">MPLTTAATAVHITPTVLSTFLKHYQAKVHKLKHGGEDQLTDDLLFDQAFHIVKAFVELGTHNTVDDLQAFTNTHVPAPFWTTVIPIRIPLSSCNQAADLLITLLRRTSAPSGSDYTEEEAEAEFKRVVGGERWWQVRGLDGVEAEWVAMKSDWEQISKAERKKEKKKQRHREHAAKRNARHGKHPAEDSLATEEYTEDIDNLTRVMLYIHGGAYFWGSINTHRYQITRFARKFSGRAFAVNYRKAPQYPWPCPLQDCLAAYLYLIRPPPDALHSAINPKHIVLAGDSAGGALALTLLTIIRDMELPMPSGAVLISPWVDLTHSFDSVMTNGDTDIIPPHGFIHKPSALWPVPARPPSDGGRAPPSSKEGQDERETGTMPIPTDTGETSAARLRQMDESSEWVQHRKQQATEPSSTDGQDDIPVSSTNKVTTKEQPSPDRSAFGGTTTPPDERRPQPAHPQLVKVPVEPGQPPLELRSQIQVYATNELSNPLFAPILSNLEPPAFRQLTHPLVSPVLHGSLGGLCPLYVVAGDGEVLRDEIIYMAHRASNPAAFPLREELLARGQQRQVAERWTEGTPVHLQVLDGMCHVPTVFTFTIQAKLVYRQVASFVKHLTTSVSVRHSNVHQAFPSNGGETAVGSTSSLLHSPKPNGERHLKQLSGSTVQGDQETDLEDGKLVASKVTESPRRSHSLPLSADDSKSPISPPELLRAERVDIHGVIRPLSPDALRIPKDGVGLVKSAPVQRWLTGQTAWDSKYKRIARGVEKERAGWEKRAMEVMKKAGMTEAEIEAVWKEKTTRGRAEGEGNQRSTVNSPEPATPGVHVTPQAIPEVGADESDSAREERMRNGRRWGPLDLTGEMPPPSAIAGRLDTPDAVDLLKTSLAQMPRTEFRRQSQRKAKQTMDKALRRSAEPIAPRRQSAAEQQVPANPLHGVRMWGGLMGYFVDKTSNGKQITKNTLSNMANTITEEAVEEDPMSRNGRLPLSP</sequence>
<feature type="compositionally biased region" description="Basic residues" evidence="4">
    <location>
        <begin position="163"/>
        <end position="183"/>
    </location>
</feature>
<dbReference type="InterPro" id="IPR033140">
    <property type="entry name" value="Lipase_GDXG_put_SER_AS"/>
</dbReference>
<dbReference type="GO" id="GO:0016787">
    <property type="term" value="F:hydrolase activity"/>
    <property type="evidence" value="ECO:0007669"/>
    <property type="project" value="UniProtKB-KW"/>
</dbReference>